<evidence type="ECO:0000256" key="1">
    <source>
        <dbReference type="SAM" id="MobiDB-lite"/>
    </source>
</evidence>
<dbReference type="Proteomes" id="UP000053201">
    <property type="component" value="Unassembled WGS sequence"/>
</dbReference>
<dbReference type="VEuPathDB" id="FungiDB:SPPG_08213"/>
<dbReference type="RefSeq" id="XP_016604347.1">
    <property type="nucleotide sequence ID" value="XM_016756373.1"/>
</dbReference>
<proteinExistence type="predicted"/>
<evidence type="ECO:0000313" key="3">
    <source>
        <dbReference type="Proteomes" id="UP000053201"/>
    </source>
</evidence>
<sequence>MTATQTTLNKSTETLYLLPAAWSADDLADICPACNGTGYLTASPEKEEPCFNCPGPQLSRYPTTYDGVGVKGLVDPCNMDPETKTETRIRIHSDMGASQQLKRPRWSLSMYWRGKNDGAEADVECSVEEECSISRRRSKKHGPRRSKRWNARAETHYAETAMQELAREA</sequence>
<dbReference type="EMBL" id="KQ257469">
    <property type="protein sequence ID" value="KNC96307.1"/>
    <property type="molecule type" value="Genomic_DNA"/>
</dbReference>
<dbReference type="OrthoDB" id="2109893at2759"/>
<reference evidence="2 3" key="1">
    <citation type="submission" date="2009-08" db="EMBL/GenBank/DDBJ databases">
        <title>The Genome Sequence of Spizellomyces punctatus strain DAOM BR117.</title>
        <authorList>
            <consortium name="The Broad Institute Genome Sequencing Platform"/>
            <person name="Russ C."/>
            <person name="Cuomo C."/>
            <person name="Shea T."/>
            <person name="Young S.K."/>
            <person name="Zeng Q."/>
            <person name="Koehrsen M."/>
            <person name="Haas B."/>
            <person name="Borodovsky M."/>
            <person name="Guigo R."/>
            <person name="Alvarado L."/>
            <person name="Berlin A."/>
            <person name="Bochicchio J."/>
            <person name="Borenstein D."/>
            <person name="Chapman S."/>
            <person name="Chen Z."/>
            <person name="Engels R."/>
            <person name="Freedman E."/>
            <person name="Gellesch M."/>
            <person name="Goldberg J."/>
            <person name="Griggs A."/>
            <person name="Gujja S."/>
            <person name="Heiman D."/>
            <person name="Hepburn T."/>
            <person name="Howarth C."/>
            <person name="Jen D."/>
            <person name="Larson L."/>
            <person name="Lewis B."/>
            <person name="Mehta T."/>
            <person name="Park D."/>
            <person name="Pearson M."/>
            <person name="Roberts A."/>
            <person name="Saif S."/>
            <person name="Shenoy N."/>
            <person name="Sisk P."/>
            <person name="Stolte C."/>
            <person name="Sykes S."/>
            <person name="Thomson T."/>
            <person name="Walk T."/>
            <person name="White J."/>
            <person name="Yandava C."/>
            <person name="Burger G."/>
            <person name="Gray M.W."/>
            <person name="Holland P.W.H."/>
            <person name="King N."/>
            <person name="Lang F.B.F."/>
            <person name="Roger A.J."/>
            <person name="Ruiz-Trillo I."/>
            <person name="Lander E."/>
            <person name="Nusbaum C."/>
        </authorList>
    </citation>
    <scope>NUCLEOTIDE SEQUENCE [LARGE SCALE GENOMIC DNA]</scope>
    <source>
        <strain evidence="2 3">DAOM BR117</strain>
    </source>
</reference>
<organism evidence="2 3">
    <name type="scientific">Spizellomyces punctatus (strain DAOM BR117)</name>
    <dbReference type="NCBI Taxonomy" id="645134"/>
    <lineage>
        <taxon>Eukaryota</taxon>
        <taxon>Fungi</taxon>
        <taxon>Fungi incertae sedis</taxon>
        <taxon>Chytridiomycota</taxon>
        <taxon>Chytridiomycota incertae sedis</taxon>
        <taxon>Chytridiomycetes</taxon>
        <taxon>Spizellomycetales</taxon>
        <taxon>Spizellomycetaceae</taxon>
        <taxon>Spizellomyces</taxon>
    </lineage>
</organism>
<dbReference type="InParanoid" id="A0A0L0H511"/>
<gene>
    <name evidence="2" type="ORF">SPPG_08213</name>
</gene>
<evidence type="ECO:0000313" key="2">
    <source>
        <dbReference type="EMBL" id="KNC96307.1"/>
    </source>
</evidence>
<feature type="compositionally biased region" description="Basic residues" evidence="1">
    <location>
        <begin position="134"/>
        <end position="150"/>
    </location>
</feature>
<dbReference type="Gene3D" id="6.20.20.10">
    <property type="match status" value="1"/>
</dbReference>
<feature type="region of interest" description="Disordered" evidence="1">
    <location>
        <begin position="134"/>
        <end position="155"/>
    </location>
</feature>
<dbReference type="AlphaFoldDB" id="A0A0L0H511"/>
<accession>A0A0L0H511</accession>
<name>A0A0L0H511_SPIPD</name>
<keyword evidence="3" id="KW-1185">Reference proteome</keyword>
<dbReference type="GeneID" id="27691389"/>
<protein>
    <submittedName>
        <fullName evidence="2">Uncharacterized protein</fullName>
    </submittedName>
</protein>